<protein>
    <submittedName>
        <fullName evidence="3">Acetyl-CoA carboxylase biotin carboxyl carrier protein subunit</fullName>
    </submittedName>
</protein>
<dbReference type="RefSeq" id="WP_019246809.1">
    <property type="nucleotide sequence ID" value="NZ_CAPH01000018.1"/>
</dbReference>
<dbReference type="SUPFAM" id="SSF51230">
    <property type="entry name" value="Single hybrid motif"/>
    <property type="match status" value="1"/>
</dbReference>
<evidence type="ECO:0000259" key="2">
    <source>
        <dbReference type="PROSITE" id="PS50968"/>
    </source>
</evidence>
<gene>
    <name evidence="3" type="ORF">NQ491_07480</name>
</gene>
<accession>A0ABY5UWT5</accession>
<proteinExistence type="predicted"/>
<dbReference type="PANTHER" id="PTHR45266">
    <property type="entry name" value="OXALOACETATE DECARBOXYLASE ALPHA CHAIN"/>
    <property type="match status" value="1"/>
</dbReference>
<dbReference type="InterPro" id="IPR011053">
    <property type="entry name" value="Single_hybrid_motif"/>
</dbReference>
<dbReference type="GeneID" id="82891564"/>
<dbReference type="PANTHER" id="PTHR45266:SF3">
    <property type="entry name" value="OXALOACETATE DECARBOXYLASE ALPHA CHAIN"/>
    <property type="match status" value="1"/>
</dbReference>
<name>A0ABY5UWT5_9BACT</name>
<dbReference type="InterPro" id="IPR050709">
    <property type="entry name" value="Biotin_Carboxyl_Carrier/Decarb"/>
</dbReference>
<dbReference type="CDD" id="cd06850">
    <property type="entry name" value="biotinyl_domain"/>
    <property type="match status" value="1"/>
</dbReference>
<feature type="domain" description="Lipoyl-binding" evidence="2">
    <location>
        <begin position="88"/>
        <end position="166"/>
    </location>
</feature>
<dbReference type="EMBL" id="CP102294">
    <property type="protein sequence ID" value="UWN56502.1"/>
    <property type="molecule type" value="Genomic_DNA"/>
</dbReference>
<organism evidence="3 4">
    <name type="scientific">Alistipes ihumii AP11</name>
    <dbReference type="NCBI Taxonomy" id="1211813"/>
    <lineage>
        <taxon>Bacteria</taxon>
        <taxon>Pseudomonadati</taxon>
        <taxon>Bacteroidota</taxon>
        <taxon>Bacteroidia</taxon>
        <taxon>Bacteroidales</taxon>
        <taxon>Rikenellaceae</taxon>
        <taxon>Alistipes</taxon>
    </lineage>
</organism>
<sequence length="175" mass="19590">MEVQIADRTAEVELIEKNGNGIRLSVDGKAYDLDMVMTDRGICSVLCDGRSYDMEVERREGGKNFTVNSRFASYEVSIVDAQARYLRNRRRDDTRQDNDLCAPMPGKVVRIDVAEGDRLQAGDTVVVFEAMKMQSTLKVTGDCIVREIAVHEGDTVAGEQLLVRLDVIVEETENQ</sequence>
<dbReference type="Gene3D" id="2.40.50.100">
    <property type="match status" value="1"/>
</dbReference>
<evidence type="ECO:0000313" key="4">
    <source>
        <dbReference type="Proteomes" id="UP001059295"/>
    </source>
</evidence>
<keyword evidence="1" id="KW-0092">Biotin</keyword>
<evidence type="ECO:0000256" key="1">
    <source>
        <dbReference type="ARBA" id="ARBA00023267"/>
    </source>
</evidence>
<dbReference type="Proteomes" id="UP001059295">
    <property type="component" value="Chromosome"/>
</dbReference>
<reference evidence="3" key="1">
    <citation type="journal article" date="2022" name="Cell">
        <title>Design, construction, and in vivo augmentation of a complex gut microbiome.</title>
        <authorList>
            <person name="Cheng A.G."/>
            <person name="Ho P.Y."/>
            <person name="Aranda-Diaz A."/>
            <person name="Jain S."/>
            <person name="Yu F.B."/>
            <person name="Meng X."/>
            <person name="Wang M."/>
            <person name="Iakiviak M."/>
            <person name="Nagashima K."/>
            <person name="Zhao A."/>
            <person name="Murugkar P."/>
            <person name="Patil A."/>
            <person name="Atabakhsh K."/>
            <person name="Weakley A."/>
            <person name="Yan J."/>
            <person name="Brumbaugh A.R."/>
            <person name="Higginbottom S."/>
            <person name="Dimas A."/>
            <person name="Shiver A.L."/>
            <person name="Deutschbauer A."/>
            <person name="Neff N."/>
            <person name="Sonnenburg J.L."/>
            <person name="Huang K.C."/>
            <person name="Fischbach M.A."/>
        </authorList>
    </citation>
    <scope>NUCLEOTIDE SEQUENCE</scope>
    <source>
        <strain evidence="3">AP11</strain>
    </source>
</reference>
<evidence type="ECO:0000313" key="3">
    <source>
        <dbReference type="EMBL" id="UWN56502.1"/>
    </source>
</evidence>
<keyword evidence="4" id="KW-1185">Reference proteome</keyword>
<dbReference type="PROSITE" id="PS50968">
    <property type="entry name" value="BIOTINYL_LIPOYL"/>
    <property type="match status" value="1"/>
</dbReference>
<dbReference type="InterPro" id="IPR000089">
    <property type="entry name" value="Biotin_lipoyl"/>
</dbReference>
<dbReference type="Pfam" id="PF00364">
    <property type="entry name" value="Biotin_lipoyl"/>
    <property type="match status" value="1"/>
</dbReference>